<keyword evidence="1" id="KW-1133">Transmembrane helix</keyword>
<gene>
    <name evidence="2" type="ORF">ACFQGH_10315</name>
</gene>
<reference evidence="2 3" key="1">
    <citation type="journal article" date="2019" name="Int. J. Syst. Evol. Microbiol.">
        <title>The Global Catalogue of Microorganisms (GCM) 10K type strain sequencing project: providing services to taxonomists for standard genome sequencing and annotation.</title>
        <authorList>
            <consortium name="The Broad Institute Genomics Platform"/>
            <consortium name="The Broad Institute Genome Sequencing Center for Infectious Disease"/>
            <person name="Wu L."/>
            <person name="Ma J."/>
        </authorList>
    </citation>
    <scope>NUCLEOTIDE SEQUENCE [LARGE SCALE GENOMIC DNA]</scope>
    <source>
        <strain evidence="2 3">CGMCC 1.3240</strain>
    </source>
</reference>
<dbReference type="RefSeq" id="WP_340604107.1">
    <property type="nucleotide sequence ID" value="NZ_JBBMXV010000003.1"/>
</dbReference>
<organism evidence="2 3">
    <name type="scientific">Halalkalicoccus tibetensis</name>
    <dbReference type="NCBI Taxonomy" id="175632"/>
    <lineage>
        <taxon>Archaea</taxon>
        <taxon>Methanobacteriati</taxon>
        <taxon>Methanobacteriota</taxon>
        <taxon>Stenosarchaea group</taxon>
        <taxon>Halobacteria</taxon>
        <taxon>Halobacteriales</taxon>
        <taxon>Halococcaceae</taxon>
        <taxon>Halalkalicoccus</taxon>
    </lineage>
</organism>
<comment type="caution">
    <text evidence="2">The sequence shown here is derived from an EMBL/GenBank/DDBJ whole genome shotgun (WGS) entry which is preliminary data.</text>
</comment>
<proteinExistence type="predicted"/>
<evidence type="ECO:0000256" key="1">
    <source>
        <dbReference type="SAM" id="Phobius"/>
    </source>
</evidence>
<sequence length="71" mass="7888">MAGSPIDARERTLFGDREEDGVTVFEASLTFFVLALVTILANAWDVRWLSLARTRWFSTACIVLGIVSLLV</sequence>
<accession>A0ABD5V7T4</accession>
<evidence type="ECO:0000313" key="3">
    <source>
        <dbReference type="Proteomes" id="UP001596312"/>
    </source>
</evidence>
<dbReference type="AlphaFoldDB" id="A0ABD5V7T4"/>
<dbReference type="EMBL" id="JBHSXQ010000003">
    <property type="protein sequence ID" value="MFC6905587.1"/>
    <property type="molecule type" value="Genomic_DNA"/>
</dbReference>
<feature type="transmembrane region" description="Helical" evidence="1">
    <location>
        <begin position="53"/>
        <end position="70"/>
    </location>
</feature>
<keyword evidence="1" id="KW-0812">Transmembrane</keyword>
<dbReference type="Proteomes" id="UP001596312">
    <property type="component" value="Unassembled WGS sequence"/>
</dbReference>
<keyword evidence="1" id="KW-0472">Membrane</keyword>
<keyword evidence="3" id="KW-1185">Reference proteome</keyword>
<feature type="transmembrane region" description="Helical" evidence="1">
    <location>
        <begin position="21"/>
        <end position="41"/>
    </location>
</feature>
<protein>
    <submittedName>
        <fullName evidence="2">Uncharacterized protein</fullName>
    </submittedName>
</protein>
<name>A0ABD5V7T4_9EURY</name>
<evidence type="ECO:0000313" key="2">
    <source>
        <dbReference type="EMBL" id="MFC6905587.1"/>
    </source>
</evidence>